<evidence type="ECO:0000256" key="1">
    <source>
        <dbReference type="SAM" id="Phobius"/>
    </source>
</evidence>
<dbReference type="AlphaFoldDB" id="A0A7L5DLY0"/>
<reference evidence="2 3" key="1">
    <citation type="submission" date="2020-04" db="EMBL/GenBank/DDBJ databases">
        <title>Genome sequencing of novel species.</title>
        <authorList>
            <person name="Heo J."/>
            <person name="Kim S.-J."/>
            <person name="Kim J.-S."/>
            <person name="Hong S.-B."/>
            <person name="Kwon S.-W."/>
        </authorList>
    </citation>
    <scope>NUCLEOTIDE SEQUENCE [LARGE SCALE GENOMIC DNA]</scope>
    <source>
        <strain evidence="2 3">CJU-R4</strain>
    </source>
</reference>
<keyword evidence="3" id="KW-1185">Reference proteome</keyword>
<evidence type="ECO:0000313" key="3">
    <source>
        <dbReference type="Proteomes" id="UP000501128"/>
    </source>
</evidence>
<organism evidence="2 3">
    <name type="scientific">Spirosoma rhododendri</name>
    <dbReference type="NCBI Taxonomy" id="2728024"/>
    <lineage>
        <taxon>Bacteria</taxon>
        <taxon>Pseudomonadati</taxon>
        <taxon>Bacteroidota</taxon>
        <taxon>Cytophagia</taxon>
        <taxon>Cytophagales</taxon>
        <taxon>Cytophagaceae</taxon>
        <taxon>Spirosoma</taxon>
    </lineage>
</organism>
<sequence>MWIFLSYVEAEKPTPDQLRIVVPLAATGIIVLAYLVLTYIDVPVRRYLMRPNAPKLANSDVVSPQS</sequence>
<keyword evidence="1" id="KW-0472">Membrane</keyword>
<gene>
    <name evidence="2" type="ORF">HH216_14175</name>
</gene>
<name>A0A7L5DLY0_9BACT</name>
<feature type="transmembrane region" description="Helical" evidence="1">
    <location>
        <begin position="20"/>
        <end position="40"/>
    </location>
</feature>
<evidence type="ECO:0000313" key="2">
    <source>
        <dbReference type="EMBL" id="QJD79426.1"/>
    </source>
</evidence>
<proteinExistence type="predicted"/>
<accession>A0A7L5DLY0</accession>
<keyword evidence="1" id="KW-1133">Transmembrane helix</keyword>
<dbReference type="RefSeq" id="WP_169551390.1">
    <property type="nucleotide sequence ID" value="NZ_CP051677.1"/>
</dbReference>
<dbReference type="Proteomes" id="UP000501128">
    <property type="component" value="Chromosome"/>
</dbReference>
<dbReference type="EMBL" id="CP051677">
    <property type="protein sequence ID" value="QJD79426.1"/>
    <property type="molecule type" value="Genomic_DNA"/>
</dbReference>
<keyword evidence="1" id="KW-0812">Transmembrane</keyword>
<dbReference type="KEGG" id="srho:HH216_14175"/>
<protein>
    <submittedName>
        <fullName evidence="2">Uncharacterized protein</fullName>
    </submittedName>
</protein>